<dbReference type="NCBIfam" id="TIGR01065">
    <property type="entry name" value="hlyIII"/>
    <property type="match status" value="1"/>
</dbReference>
<feature type="binding site" evidence="7">
    <location>
        <position position="202"/>
    </location>
    <ligand>
        <name>Zn(2+)</name>
        <dbReference type="ChEBI" id="CHEBI:29105"/>
    </ligand>
</feature>
<dbReference type="RefSeq" id="WP_243864894.1">
    <property type="nucleotide sequence ID" value="NZ_SOAX01000002.1"/>
</dbReference>
<evidence type="ECO:0000313" key="9">
    <source>
        <dbReference type="EMBL" id="TDT43149.1"/>
    </source>
</evidence>
<evidence type="ECO:0000256" key="3">
    <source>
        <dbReference type="ARBA" id="ARBA00022475"/>
    </source>
</evidence>
<comment type="caution">
    <text evidence="9">The sequence shown here is derived from an EMBL/GenBank/DDBJ whole genome shotgun (WGS) entry which is preliminary data.</text>
</comment>
<accession>A0A4R7K129</accession>
<feature type="transmembrane region" description="Helical" evidence="8">
    <location>
        <begin position="149"/>
        <end position="167"/>
    </location>
</feature>
<name>A0A4R7K129_9GAMM</name>
<dbReference type="Proteomes" id="UP000295830">
    <property type="component" value="Unassembled WGS sequence"/>
</dbReference>
<dbReference type="GO" id="GO:0005886">
    <property type="term" value="C:plasma membrane"/>
    <property type="evidence" value="ECO:0007669"/>
    <property type="project" value="UniProtKB-SubCell"/>
</dbReference>
<evidence type="ECO:0000256" key="2">
    <source>
        <dbReference type="ARBA" id="ARBA00008488"/>
    </source>
</evidence>
<dbReference type="PANTHER" id="PTHR20855">
    <property type="entry name" value="ADIPOR/PROGESTIN RECEPTOR-RELATED"/>
    <property type="match status" value="1"/>
</dbReference>
<sequence length="226" mass="24567">MDMKHTDSYKPAHLDYHPVEELWNALTHGVGAVLALAGAVVLVVIAAIYGDVWSVTGAAVYGTTMVVLFLASTLYHSARKPSLRYAFKVFDHCAIFLLIAGTYTPFLLVNMRGTLGWTLFAIIWGLAVAGITFQLVLGDRYKGVQVATYLGMGWLVVVAATELPTMLAVTELSLLVAGGIAYTLGVIFYLGHRIPFNHAIWHLFVLAGGALHYFAVYNGMVTAWNS</sequence>
<comment type="subcellular location">
    <subcellularLocation>
        <location evidence="1">Cell membrane</location>
        <topology evidence="1">Multi-pass membrane protein</topology>
    </subcellularLocation>
</comment>
<dbReference type="AlphaFoldDB" id="A0A4R7K129"/>
<feature type="binding site" evidence="7">
    <location>
        <position position="76"/>
    </location>
    <ligand>
        <name>Zn(2+)</name>
        <dbReference type="ChEBI" id="CHEBI:29105"/>
    </ligand>
</feature>
<comment type="similarity">
    <text evidence="2">Belongs to the UPF0073 (Hly-III) family.</text>
</comment>
<feature type="transmembrane region" description="Helical" evidence="8">
    <location>
        <begin position="203"/>
        <end position="224"/>
    </location>
</feature>
<evidence type="ECO:0000256" key="8">
    <source>
        <dbReference type="SAM" id="Phobius"/>
    </source>
</evidence>
<dbReference type="Pfam" id="PF03006">
    <property type="entry name" value="HlyIII"/>
    <property type="match status" value="1"/>
</dbReference>
<evidence type="ECO:0000313" key="10">
    <source>
        <dbReference type="Proteomes" id="UP000295830"/>
    </source>
</evidence>
<dbReference type="EMBL" id="SOAX01000002">
    <property type="protein sequence ID" value="TDT43149.1"/>
    <property type="molecule type" value="Genomic_DNA"/>
</dbReference>
<feature type="transmembrane region" description="Helical" evidence="8">
    <location>
        <begin position="55"/>
        <end position="77"/>
    </location>
</feature>
<evidence type="ECO:0000256" key="5">
    <source>
        <dbReference type="ARBA" id="ARBA00022989"/>
    </source>
</evidence>
<keyword evidence="5 8" id="KW-1133">Transmembrane helix</keyword>
<dbReference type="InterPro" id="IPR005744">
    <property type="entry name" value="Hy-lIII"/>
</dbReference>
<dbReference type="GO" id="GO:0140911">
    <property type="term" value="F:pore-forming activity"/>
    <property type="evidence" value="ECO:0007669"/>
    <property type="project" value="InterPro"/>
</dbReference>
<feature type="binding site" evidence="7">
    <location>
        <position position="198"/>
    </location>
    <ligand>
        <name>Zn(2+)</name>
        <dbReference type="ChEBI" id="CHEBI:29105"/>
    </ligand>
</feature>
<evidence type="ECO:0000256" key="1">
    <source>
        <dbReference type="ARBA" id="ARBA00004651"/>
    </source>
</evidence>
<feature type="transmembrane region" description="Helical" evidence="8">
    <location>
        <begin position="115"/>
        <end position="137"/>
    </location>
</feature>
<dbReference type="PANTHER" id="PTHR20855:SF3">
    <property type="entry name" value="LD03007P"/>
    <property type="match status" value="1"/>
</dbReference>
<reference evidence="9 10" key="1">
    <citation type="submission" date="2019-03" db="EMBL/GenBank/DDBJ databases">
        <title>Genomic Encyclopedia of Type Strains, Phase IV (KMG-IV): sequencing the most valuable type-strain genomes for metagenomic binning, comparative biology and taxonomic classification.</title>
        <authorList>
            <person name="Goeker M."/>
        </authorList>
    </citation>
    <scope>NUCLEOTIDE SEQUENCE [LARGE SCALE GENOMIC DNA]</scope>
    <source>
        <strain evidence="9 10">DSM 15505</strain>
    </source>
</reference>
<feature type="transmembrane region" description="Helical" evidence="8">
    <location>
        <begin position="30"/>
        <end position="49"/>
    </location>
</feature>
<gene>
    <name evidence="9" type="ORF">DES49_0959</name>
</gene>
<keyword evidence="7" id="KW-0862">Zinc</keyword>
<feature type="transmembrane region" description="Helical" evidence="8">
    <location>
        <begin position="89"/>
        <end position="109"/>
    </location>
</feature>
<evidence type="ECO:0000256" key="6">
    <source>
        <dbReference type="ARBA" id="ARBA00023136"/>
    </source>
</evidence>
<evidence type="ECO:0000256" key="7">
    <source>
        <dbReference type="PIRSR" id="PIRSR604254-1"/>
    </source>
</evidence>
<organism evidence="9 10">
    <name type="scientific">Halospina denitrificans</name>
    <dbReference type="NCBI Taxonomy" id="332522"/>
    <lineage>
        <taxon>Bacteria</taxon>
        <taxon>Pseudomonadati</taxon>
        <taxon>Pseudomonadota</taxon>
        <taxon>Gammaproteobacteria</taxon>
        <taxon>Halospina</taxon>
    </lineage>
</organism>
<keyword evidence="3" id="KW-1003">Cell membrane</keyword>
<keyword evidence="7" id="KW-0479">Metal-binding</keyword>
<protein>
    <submittedName>
        <fullName evidence="9">Channel protein (Hemolysin III family)</fullName>
    </submittedName>
</protein>
<keyword evidence="4 8" id="KW-0812">Transmembrane</keyword>
<keyword evidence="6 8" id="KW-0472">Membrane</keyword>
<dbReference type="InterPro" id="IPR004254">
    <property type="entry name" value="AdipoR/HlyIII-related"/>
</dbReference>
<evidence type="ECO:0000256" key="4">
    <source>
        <dbReference type="ARBA" id="ARBA00022692"/>
    </source>
</evidence>
<proteinExistence type="inferred from homology"/>
<feature type="transmembrane region" description="Helical" evidence="8">
    <location>
        <begin position="173"/>
        <end position="191"/>
    </location>
</feature>
<dbReference type="GO" id="GO:0046872">
    <property type="term" value="F:metal ion binding"/>
    <property type="evidence" value="ECO:0007669"/>
    <property type="project" value="UniProtKB-KW"/>
</dbReference>
<keyword evidence="10" id="KW-1185">Reference proteome</keyword>